<dbReference type="PROSITE" id="PS00518">
    <property type="entry name" value="ZF_RING_1"/>
    <property type="match status" value="1"/>
</dbReference>
<dbReference type="Gene3D" id="2.120.10.30">
    <property type="entry name" value="TolB, C-terminal domain"/>
    <property type="match status" value="1"/>
</dbReference>
<dbReference type="InterPro" id="IPR013083">
    <property type="entry name" value="Znf_RING/FYVE/PHD"/>
</dbReference>
<keyword evidence="1" id="KW-0479">Metal-binding</keyword>
<reference evidence="7 8" key="1">
    <citation type="submission" date="2024-11" db="EMBL/GenBank/DDBJ databases">
        <title>Chromosome-level genome assembly of the freshwater bivalve Anodonta woodiana.</title>
        <authorList>
            <person name="Chen X."/>
        </authorList>
    </citation>
    <scope>NUCLEOTIDE SEQUENCE [LARGE SCALE GENOMIC DNA]</scope>
    <source>
        <strain evidence="7">MN2024</strain>
        <tissue evidence="7">Gills</tissue>
    </source>
</reference>
<dbReference type="AlphaFoldDB" id="A0ABD3W812"/>
<dbReference type="InterPro" id="IPR000315">
    <property type="entry name" value="Znf_B-box"/>
</dbReference>
<dbReference type="SUPFAM" id="SSF57850">
    <property type="entry name" value="RING/U-box"/>
    <property type="match status" value="1"/>
</dbReference>
<evidence type="ECO:0008006" key="9">
    <source>
        <dbReference type="Google" id="ProtNLM"/>
    </source>
</evidence>
<dbReference type="PANTHER" id="PTHR25462:SF305">
    <property type="entry name" value="RING-TYPE DOMAIN-CONTAINING PROTEIN"/>
    <property type="match status" value="1"/>
</dbReference>
<dbReference type="InterPro" id="IPR017907">
    <property type="entry name" value="Znf_RING_CS"/>
</dbReference>
<dbReference type="SUPFAM" id="SSF101898">
    <property type="entry name" value="NHL repeat"/>
    <property type="match status" value="1"/>
</dbReference>
<keyword evidence="2 4" id="KW-0863">Zinc-finger</keyword>
<evidence type="ECO:0000256" key="4">
    <source>
        <dbReference type="PROSITE-ProRule" id="PRU00024"/>
    </source>
</evidence>
<dbReference type="SMART" id="SM00336">
    <property type="entry name" value="BBOX"/>
    <property type="match status" value="2"/>
</dbReference>
<dbReference type="Pfam" id="PF00643">
    <property type="entry name" value="zf-B_box"/>
    <property type="match status" value="1"/>
</dbReference>
<protein>
    <recommendedName>
        <fullName evidence="9">TRIM56</fullName>
    </recommendedName>
</protein>
<feature type="domain" description="RING-type" evidence="5">
    <location>
        <begin position="7"/>
        <end position="51"/>
    </location>
</feature>
<dbReference type="PANTHER" id="PTHR25462">
    <property type="entry name" value="BONUS, ISOFORM C-RELATED"/>
    <property type="match status" value="1"/>
</dbReference>
<dbReference type="InterPro" id="IPR018957">
    <property type="entry name" value="Znf_C3HC4_RING-type"/>
</dbReference>
<dbReference type="InterPro" id="IPR047153">
    <property type="entry name" value="TRIM45/56/19-like"/>
</dbReference>
<organism evidence="7 8">
    <name type="scientific">Sinanodonta woodiana</name>
    <name type="common">Chinese pond mussel</name>
    <name type="synonym">Anodonta woodiana</name>
    <dbReference type="NCBI Taxonomy" id="1069815"/>
    <lineage>
        <taxon>Eukaryota</taxon>
        <taxon>Metazoa</taxon>
        <taxon>Spiralia</taxon>
        <taxon>Lophotrochozoa</taxon>
        <taxon>Mollusca</taxon>
        <taxon>Bivalvia</taxon>
        <taxon>Autobranchia</taxon>
        <taxon>Heteroconchia</taxon>
        <taxon>Palaeoheterodonta</taxon>
        <taxon>Unionida</taxon>
        <taxon>Unionoidea</taxon>
        <taxon>Unionidae</taxon>
        <taxon>Unioninae</taxon>
        <taxon>Sinanodonta</taxon>
    </lineage>
</organism>
<keyword evidence="3" id="KW-0862">Zinc</keyword>
<keyword evidence="8" id="KW-1185">Reference proteome</keyword>
<gene>
    <name evidence="7" type="ORF">ACJMK2_041467</name>
</gene>
<dbReference type="SMART" id="SM00184">
    <property type="entry name" value="RING"/>
    <property type="match status" value="1"/>
</dbReference>
<evidence type="ECO:0000313" key="7">
    <source>
        <dbReference type="EMBL" id="KAL3868690.1"/>
    </source>
</evidence>
<evidence type="ECO:0000256" key="3">
    <source>
        <dbReference type="ARBA" id="ARBA00022833"/>
    </source>
</evidence>
<dbReference type="InterPro" id="IPR001841">
    <property type="entry name" value="Znf_RING"/>
</dbReference>
<sequence>MATRLVCGICCGSYKKPKILSCFHSFCEACIDSLIIAKTKPDLKFQCPLCSMDIDIPEGKARSLQNNVYVKTVEEKKVADEKLTVSCENCDDEKKREAIKYCTACQQNICDNCVLLHGKLKTTKSHELVDVENPKSRTRLCKKHYKEVGGSFCQNCEDFVCATCRDEDHKLHFTEDTGIASTKRTRNIEKTLLESEIYLGLVQHRLEGMTQNLKSLVTTHEKNAMDELEKTANAWKENIDSALKASSLKVKQLSKKELTELDVIEKSMISAIENRELINKWLLHASNEELLAEGVRIQRKILEVNFSLPSYIPPLNVVTLVKARNAIPSLSAYMIGVVSTKKIPNANSISLELVSSFCLPSNNQILFILPYKDTQVWIAQQNINGLVMYKEDGTRKDQMLMNNKIIAVGMDCDLNLLACVYQERKIIKMSGDRKVSDFCTLKNIPELIAVCPDGRVVVCERNARQLIIVNNNGRETPWSQQGTNVFNSVQCIAVCKYTNILAVVDSENTMFYSAPVHVYLFDHRGDTVNKFENCKVYCIVSDNRGHFLLGCNNEIMVIDVRGNKLANISCRQHSFEALSMAVDTVNQLWIGGKGQISIFKYLDVSIYAAKT</sequence>
<feature type="domain" description="B box-type" evidence="6">
    <location>
        <begin position="90"/>
        <end position="131"/>
    </location>
</feature>
<dbReference type="GO" id="GO:0008270">
    <property type="term" value="F:zinc ion binding"/>
    <property type="evidence" value="ECO:0007669"/>
    <property type="project" value="UniProtKB-KW"/>
</dbReference>
<dbReference type="Gene3D" id="3.30.40.10">
    <property type="entry name" value="Zinc/RING finger domain, C3HC4 (zinc finger)"/>
    <property type="match status" value="1"/>
</dbReference>
<dbReference type="EMBL" id="JBJQND010000008">
    <property type="protein sequence ID" value="KAL3868690.1"/>
    <property type="molecule type" value="Genomic_DNA"/>
</dbReference>
<dbReference type="PROSITE" id="PS50119">
    <property type="entry name" value="ZF_BBOX"/>
    <property type="match status" value="2"/>
</dbReference>
<proteinExistence type="predicted"/>
<accession>A0ABD3W812</accession>
<dbReference type="InterPro" id="IPR011042">
    <property type="entry name" value="6-blade_b-propeller_TolB-like"/>
</dbReference>
<evidence type="ECO:0000259" key="5">
    <source>
        <dbReference type="PROSITE" id="PS50089"/>
    </source>
</evidence>
<evidence type="ECO:0000256" key="2">
    <source>
        <dbReference type="ARBA" id="ARBA00022771"/>
    </source>
</evidence>
<dbReference type="Gene3D" id="4.10.830.40">
    <property type="match status" value="1"/>
</dbReference>
<dbReference type="PROSITE" id="PS50089">
    <property type="entry name" value="ZF_RING_2"/>
    <property type="match status" value="1"/>
</dbReference>
<evidence type="ECO:0000256" key="1">
    <source>
        <dbReference type="ARBA" id="ARBA00022723"/>
    </source>
</evidence>
<dbReference type="SUPFAM" id="SSF57845">
    <property type="entry name" value="B-box zinc-binding domain"/>
    <property type="match status" value="1"/>
</dbReference>
<dbReference type="Gene3D" id="3.30.160.60">
    <property type="entry name" value="Classic Zinc Finger"/>
    <property type="match status" value="1"/>
</dbReference>
<dbReference type="Pfam" id="PF00097">
    <property type="entry name" value="zf-C3HC4"/>
    <property type="match status" value="1"/>
</dbReference>
<feature type="domain" description="B box-type" evidence="6">
    <location>
        <begin position="136"/>
        <end position="170"/>
    </location>
</feature>
<dbReference type="Proteomes" id="UP001634394">
    <property type="component" value="Unassembled WGS sequence"/>
</dbReference>
<evidence type="ECO:0000313" key="8">
    <source>
        <dbReference type="Proteomes" id="UP001634394"/>
    </source>
</evidence>
<name>A0ABD3W812_SINWO</name>
<dbReference type="CDD" id="cd19757">
    <property type="entry name" value="Bbox1"/>
    <property type="match status" value="1"/>
</dbReference>
<evidence type="ECO:0000259" key="6">
    <source>
        <dbReference type="PROSITE" id="PS50119"/>
    </source>
</evidence>
<comment type="caution">
    <text evidence="7">The sequence shown here is derived from an EMBL/GenBank/DDBJ whole genome shotgun (WGS) entry which is preliminary data.</text>
</comment>